<dbReference type="PANTHER" id="PTHR11533">
    <property type="entry name" value="PROTEASE M1 ZINC METALLOPROTEASE"/>
    <property type="match status" value="1"/>
</dbReference>
<sequence length="110" mass="13129">MPIRKYQPVDDDTIHTLFHTTPQMSTNDVAIIMYEVDELYEVLNSTKTVVNMWCRPHLIPHMKFAQYVAGNVTKYFEDWKHVKSVPKMDYVAIPNFEDKIWQTWGLVFYK</sequence>
<dbReference type="PaxDb" id="67767-A0A0J7K1W4"/>
<evidence type="ECO:0000313" key="1">
    <source>
        <dbReference type="EMBL" id="KMQ84312.1"/>
    </source>
</evidence>
<dbReference type="GO" id="GO:0016020">
    <property type="term" value="C:membrane"/>
    <property type="evidence" value="ECO:0007669"/>
    <property type="project" value="TreeGrafter"/>
</dbReference>
<dbReference type="GO" id="GO:0006508">
    <property type="term" value="P:proteolysis"/>
    <property type="evidence" value="ECO:0007669"/>
    <property type="project" value="TreeGrafter"/>
</dbReference>
<keyword evidence="2" id="KW-1185">Reference proteome</keyword>
<dbReference type="GO" id="GO:0005737">
    <property type="term" value="C:cytoplasm"/>
    <property type="evidence" value="ECO:0007669"/>
    <property type="project" value="TreeGrafter"/>
</dbReference>
<dbReference type="InterPro" id="IPR050344">
    <property type="entry name" value="Peptidase_M1_aminopeptidases"/>
</dbReference>
<reference evidence="1 2" key="1">
    <citation type="submission" date="2015-04" db="EMBL/GenBank/DDBJ databases">
        <title>Lasius niger genome sequencing.</title>
        <authorList>
            <person name="Konorov E.A."/>
            <person name="Nikitin M.A."/>
            <person name="Kirill M.V."/>
            <person name="Chang P."/>
        </authorList>
    </citation>
    <scope>NUCLEOTIDE SEQUENCE [LARGE SCALE GENOMIC DNA]</scope>
    <source>
        <tissue evidence="1">Whole</tissue>
    </source>
</reference>
<name>A0A0J7K1W4_LASNI</name>
<proteinExistence type="predicted"/>
<dbReference type="Gene3D" id="3.30.2010.30">
    <property type="match status" value="1"/>
</dbReference>
<evidence type="ECO:0000313" key="2">
    <source>
        <dbReference type="Proteomes" id="UP000036403"/>
    </source>
</evidence>
<dbReference type="GO" id="GO:0070006">
    <property type="term" value="F:metalloaminopeptidase activity"/>
    <property type="evidence" value="ECO:0007669"/>
    <property type="project" value="TreeGrafter"/>
</dbReference>
<keyword evidence="1" id="KW-0031">Aminopeptidase</keyword>
<keyword evidence="1" id="KW-0378">Hydrolase</keyword>
<dbReference type="AlphaFoldDB" id="A0A0J7K1W4"/>
<gene>
    <name evidence="1" type="ORF">RF55_17982</name>
</gene>
<comment type="caution">
    <text evidence="1">The sequence shown here is derived from an EMBL/GenBank/DDBJ whole genome shotgun (WGS) entry which is preliminary data.</text>
</comment>
<dbReference type="GO" id="GO:0042277">
    <property type="term" value="F:peptide binding"/>
    <property type="evidence" value="ECO:0007669"/>
    <property type="project" value="TreeGrafter"/>
</dbReference>
<keyword evidence="1" id="KW-0645">Protease</keyword>
<dbReference type="GO" id="GO:0005615">
    <property type="term" value="C:extracellular space"/>
    <property type="evidence" value="ECO:0007669"/>
    <property type="project" value="TreeGrafter"/>
</dbReference>
<protein>
    <submittedName>
        <fullName evidence="1">Aminopeptidase n</fullName>
    </submittedName>
</protein>
<dbReference type="STRING" id="67767.A0A0J7K1W4"/>
<dbReference type="PANTHER" id="PTHR11533:SF299">
    <property type="entry name" value="AMINOPEPTIDASE"/>
    <property type="match status" value="1"/>
</dbReference>
<dbReference type="Proteomes" id="UP000036403">
    <property type="component" value="Unassembled WGS sequence"/>
</dbReference>
<organism evidence="1 2">
    <name type="scientific">Lasius niger</name>
    <name type="common">Black garden ant</name>
    <dbReference type="NCBI Taxonomy" id="67767"/>
    <lineage>
        <taxon>Eukaryota</taxon>
        <taxon>Metazoa</taxon>
        <taxon>Ecdysozoa</taxon>
        <taxon>Arthropoda</taxon>
        <taxon>Hexapoda</taxon>
        <taxon>Insecta</taxon>
        <taxon>Pterygota</taxon>
        <taxon>Neoptera</taxon>
        <taxon>Endopterygota</taxon>
        <taxon>Hymenoptera</taxon>
        <taxon>Apocrita</taxon>
        <taxon>Aculeata</taxon>
        <taxon>Formicoidea</taxon>
        <taxon>Formicidae</taxon>
        <taxon>Formicinae</taxon>
        <taxon>Lasius</taxon>
        <taxon>Lasius</taxon>
    </lineage>
</organism>
<dbReference type="OrthoDB" id="7699989at2759"/>
<dbReference type="GO" id="GO:0008270">
    <property type="term" value="F:zinc ion binding"/>
    <property type="evidence" value="ECO:0007669"/>
    <property type="project" value="TreeGrafter"/>
</dbReference>
<accession>A0A0J7K1W4</accession>
<dbReference type="EMBL" id="LBMM01016768">
    <property type="protein sequence ID" value="KMQ84312.1"/>
    <property type="molecule type" value="Genomic_DNA"/>
</dbReference>
<dbReference type="GO" id="GO:0043171">
    <property type="term" value="P:peptide catabolic process"/>
    <property type="evidence" value="ECO:0007669"/>
    <property type="project" value="TreeGrafter"/>
</dbReference>